<dbReference type="STRING" id="331648.BST97_14610"/>
<dbReference type="CDD" id="cd01299">
    <property type="entry name" value="Met_dep_hydrolase_A"/>
    <property type="match status" value="1"/>
</dbReference>
<dbReference type="InterPro" id="IPR057744">
    <property type="entry name" value="OTAase-like"/>
</dbReference>
<evidence type="ECO:0000256" key="2">
    <source>
        <dbReference type="SAM" id="SignalP"/>
    </source>
</evidence>
<proteinExistence type="predicted"/>
<dbReference type="AlphaFoldDB" id="A0A1W6MNG8"/>
<keyword evidence="4" id="KW-0378">Hydrolase</keyword>
<dbReference type="EMBL" id="CP019344">
    <property type="protein sequence ID" value="ARN79117.1"/>
    <property type="molecule type" value="Genomic_DNA"/>
</dbReference>
<keyword evidence="2" id="KW-0732">Signal</keyword>
<organism evidence="4 5">
    <name type="scientific">Nonlabens spongiae</name>
    <dbReference type="NCBI Taxonomy" id="331648"/>
    <lineage>
        <taxon>Bacteria</taxon>
        <taxon>Pseudomonadati</taxon>
        <taxon>Bacteroidota</taxon>
        <taxon>Flavobacteriia</taxon>
        <taxon>Flavobacteriales</taxon>
        <taxon>Flavobacteriaceae</taxon>
        <taxon>Nonlabens</taxon>
    </lineage>
</organism>
<dbReference type="Gene3D" id="2.30.40.10">
    <property type="entry name" value="Urease, subunit C, domain 1"/>
    <property type="match status" value="1"/>
</dbReference>
<dbReference type="OrthoDB" id="9797498at2"/>
<feature type="domain" description="Amidohydrolase-related" evidence="3">
    <location>
        <begin position="75"/>
        <end position="424"/>
    </location>
</feature>
<reference evidence="4 5" key="1">
    <citation type="submission" date="2016-11" db="EMBL/GenBank/DDBJ databases">
        <title>Trade-off between light-utilization and light-protection in marine flavobacteria.</title>
        <authorList>
            <person name="Kumagai Y."/>
        </authorList>
    </citation>
    <scope>NUCLEOTIDE SEQUENCE [LARGE SCALE GENOMIC DNA]</scope>
    <source>
        <strain evidence="4 5">JCM 13191</strain>
    </source>
</reference>
<keyword evidence="5" id="KW-1185">Reference proteome</keyword>
<dbReference type="PANTHER" id="PTHR43135:SF3">
    <property type="entry name" value="ALPHA-D-RIBOSE 1-METHYLPHOSPHONATE 5-TRIPHOSPHATE DIPHOSPHATASE"/>
    <property type="match status" value="1"/>
</dbReference>
<dbReference type="Proteomes" id="UP000193431">
    <property type="component" value="Chromosome"/>
</dbReference>
<evidence type="ECO:0000259" key="3">
    <source>
        <dbReference type="Pfam" id="PF01979"/>
    </source>
</evidence>
<protein>
    <submittedName>
        <fullName evidence="4">Amidohydrolase</fullName>
    </submittedName>
</protein>
<name>A0A1W6MNG8_9FLAO</name>
<evidence type="ECO:0000313" key="5">
    <source>
        <dbReference type="Proteomes" id="UP000193431"/>
    </source>
</evidence>
<dbReference type="SUPFAM" id="SSF51556">
    <property type="entry name" value="Metallo-dependent hydrolases"/>
    <property type="match status" value="1"/>
</dbReference>
<gene>
    <name evidence="4" type="ORF">BST97_14610</name>
</gene>
<dbReference type="InterPro" id="IPR006680">
    <property type="entry name" value="Amidohydro-rel"/>
</dbReference>
<feature type="chain" id="PRO_5013320786" evidence="2">
    <location>
        <begin position="20"/>
        <end position="427"/>
    </location>
</feature>
<evidence type="ECO:0000256" key="1">
    <source>
        <dbReference type="SAM" id="MobiDB-lite"/>
    </source>
</evidence>
<dbReference type="Pfam" id="PF01979">
    <property type="entry name" value="Amidohydro_1"/>
    <property type="match status" value="1"/>
</dbReference>
<feature type="signal peptide" evidence="2">
    <location>
        <begin position="1"/>
        <end position="19"/>
    </location>
</feature>
<feature type="region of interest" description="Disordered" evidence="1">
    <location>
        <begin position="159"/>
        <end position="190"/>
    </location>
</feature>
<accession>A0A1W6MNG8</accession>
<dbReference type="Gene3D" id="3.20.20.140">
    <property type="entry name" value="Metal-dependent hydrolases"/>
    <property type="match status" value="1"/>
</dbReference>
<evidence type="ECO:0000313" key="4">
    <source>
        <dbReference type="EMBL" id="ARN79117.1"/>
    </source>
</evidence>
<dbReference type="GO" id="GO:0016810">
    <property type="term" value="F:hydrolase activity, acting on carbon-nitrogen (but not peptide) bonds"/>
    <property type="evidence" value="ECO:0007669"/>
    <property type="project" value="InterPro"/>
</dbReference>
<dbReference type="SUPFAM" id="SSF51338">
    <property type="entry name" value="Composite domain of metallo-dependent hydrolases"/>
    <property type="match status" value="1"/>
</dbReference>
<dbReference type="PANTHER" id="PTHR43135">
    <property type="entry name" value="ALPHA-D-RIBOSE 1-METHYLPHOSPHONATE 5-TRIPHOSPHATE DIPHOSPHATASE"/>
    <property type="match status" value="1"/>
</dbReference>
<dbReference type="InterPro" id="IPR032466">
    <property type="entry name" value="Metal_Hydrolase"/>
</dbReference>
<sequence length="427" mass="46477">MRSFLLSFFALFTFLNSVAQEQIVYIHAGHLLDTEKGEWLEEVTISVQNGLIVDVEKGYIKAPRFAEVYDLKDQWVMPGFTDMHVHMETEYNPHAYVQKYVDDPADVAYDSVKYAEITLLSGFTTVRDLGGSGINISLRDAINKGKIPGPRIFTAGKSIATTGGHADPTNGSNQKLMGDPGPREGVANSPDEARAAVRHRYKNGADCIKITATGGVLSVAKNGSNPQFTIEEIQAITETAADYGFHVAAHAHGDEGMRRAVLGGVKTIEHGTYMSEETMDLMKENNCYLVPTITASKEVAEKAEVDGFYPELVVPKAKAVGPQIQGTFARAYKRGVPIVFGTDAGVFAHGKNAKEFGYMTEAGMPAMEALQSATIIPALILQLEDKIGQVKKGFYADIIAVSQNPEKNIATLEAVEFVMKDGKVYKK</sequence>
<dbReference type="RefSeq" id="WP_085767922.1">
    <property type="nucleotide sequence ID" value="NZ_CP019344.1"/>
</dbReference>
<dbReference type="InterPro" id="IPR051781">
    <property type="entry name" value="Metallo-dep_Hydrolase"/>
</dbReference>
<dbReference type="InterPro" id="IPR011059">
    <property type="entry name" value="Metal-dep_hydrolase_composite"/>
</dbReference>